<evidence type="ECO:0000256" key="1">
    <source>
        <dbReference type="ARBA" id="ARBA00022679"/>
    </source>
</evidence>
<dbReference type="eggNOG" id="ENOG5031YEN">
    <property type="taxonomic scope" value="Bacteria"/>
</dbReference>
<dbReference type="InterPro" id="IPR037359">
    <property type="entry name" value="NST/OST"/>
</dbReference>
<organism evidence="2 3">
    <name type="scientific">Oceanicola granulosus (strain ATCC BAA-861 / DSM 15982 / KCTC 12143 / HTCC2516)</name>
    <dbReference type="NCBI Taxonomy" id="314256"/>
    <lineage>
        <taxon>Bacteria</taxon>
        <taxon>Pseudomonadati</taxon>
        <taxon>Pseudomonadota</taxon>
        <taxon>Alphaproteobacteria</taxon>
        <taxon>Rhodobacterales</taxon>
        <taxon>Roseobacteraceae</taxon>
        <taxon>Oceanicola</taxon>
    </lineage>
</organism>
<evidence type="ECO:0008006" key="4">
    <source>
        <dbReference type="Google" id="ProtNLM"/>
    </source>
</evidence>
<evidence type="ECO:0000313" key="3">
    <source>
        <dbReference type="Proteomes" id="UP000003635"/>
    </source>
</evidence>
<gene>
    <name evidence="2" type="ORF">OG2516_01249</name>
</gene>
<dbReference type="PANTHER" id="PTHR10605:SF56">
    <property type="entry name" value="BIFUNCTIONAL HEPARAN SULFATE N-DEACETYLASE_N-SULFOTRANSFERASE"/>
    <property type="match status" value="1"/>
</dbReference>
<dbReference type="AlphaFoldDB" id="Q2CIZ0"/>
<dbReference type="SUPFAM" id="SSF52540">
    <property type="entry name" value="P-loop containing nucleoside triphosphate hydrolases"/>
    <property type="match status" value="1"/>
</dbReference>
<dbReference type="HOGENOM" id="CLU_017703_3_1_5"/>
<dbReference type="EMBL" id="AAOT01000002">
    <property type="protein sequence ID" value="EAR52810.1"/>
    <property type="molecule type" value="Genomic_DNA"/>
</dbReference>
<dbReference type="OrthoDB" id="981508at2"/>
<accession>Q2CIZ0</accession>
<dbReference type="STRING" id="314256.OG2516_01249"/>
<keyword evidence="1" id="KW-0808">Transferase</keyword>
<proteinExistence type="predicted"/>
<reference evidence="2 3" key="1">
    <citation type="journal article" date="2010" name="J. Bacteriol.">
        <title>Genome sequences of Oceanicola granulosus HTCC2516(T) and Oceanicola batsensis HTCC2597(TDelta).</title>
        <authorList>
            <person name="Thrash J.C."/>
            <person name="Cho J.C."/>
            <person name="Vergin K.L."/>
            <person name="Giovannoni S.J."/>
        </authorList>
    </citation>
    <scope>NUCLEOTIDE SEQUENCE [LARGE SCALE GENOMIC DNA]</scope>
    <source>
        <strain evidence="3">ATCC BAA-861 / DSM 15982 / KCTC 12143 / HTCC2516</strain>
    </source>
</reference>
<comment type="caution">
    <text evidence="2">The sequence shown here is derived from an EMBL/GenBank/DDBJ whole genome shotgun (WGS) entry which is preliminary data.</text>
</comment>
<evidence type="ECO:0000313" key="2">
    <source>
        <dbReference type="EMBL" id="EAR52810.1"/>
    </source>
</evidence>
<dbReference type="Gene3D" id="3.40.50.300">
    <property type="entry name" value="P-loop containing nucleotide triphosphate hydrolases"/>
    <property type="match status" value="1"/>
</dbReference>
<sequence length="299" mass="33351">MAQPGLLFGVGATKAGTSWLYRALADHPEARLPTVKEAHYWDSFAPEARAHQAKVFRRQRAAFARQQAQFAEVGNARRADNFRQRGEDMDALIEVIEGPRDDDSAYRDWLLRDAGGARLVADLTPAYGLLPEPMLERMLATAEDAKVIYLVRDPLARLWSHVRMLAERRLGEGETLEAKANMILSRIVRQGGEQHVTARGDYAATVARLRRVVPRERLMVAFCEEMFTPAGWEAICAFLGLTPAPAALGRRVHEGPRAEMREDLVAPALDLLGPQYEWVAEHVGPLPARWQANLAKVTA</sequence>
<dbReference type="GO" id="GO:0008146">
    <property type="term" value="F:sulfotransferase activity"/>
    <property type="evidence" value="ECO:0007669"/>
    <property type="project" value="InterPro"/>
</dbReference>
<dbReference type="PANTHER" id="PTHR10605">
    <property type="entry name" value="HEPARAN SULFATE SULFOTRANSFERASE"/>
    <property type="match status" value="1"/>
</dbReference>
<dbReference type="InterPro" id="IPR027417">
    <property type="entry name" value="P-loop_NTPase"/>
</dbReference>
<dbReference type="RefSeq" id="WP_007253782.1">
    <property type="nucleotide sequence ID" value="NZ_CH724107.1"/>
</dbReference>
<keyword evidence="3" id="KW-1185">Reference proteome</keyword>
<protein>
    <recommendedName>
        <fullName evidence="4">Sulfotransferase</fullName>
    </recommendedName>
</protein>
<dbReference type="Proteomes" id="UP000003635">
    <property type="component" value="Unassembled WGS sequence"/>
</dbReference>
<dbReference type="Pfam" id="PF13469">
    <property type="entry name" value="Sulfotransfer_3"/>
    <property type="match status" value="1"/>
</dbReference>
<name>Q2CIZ0_OCEGH</name>